<organism evidence="10 11">
    <name type="scientific">Clostridium sporogenes</name>
    <dbReference type="NCBI Taxonomy" id="1509"/>
    <lineage>
        <taxon>Bacteria</taxon>
        <taxon>Bacillati</taxon>
        <taxon>Bacillota</taxon>
        <taxon>Clostridia</taxon>
        <taxon>Eubacteriales</taxon>
        <taxon>Clostridiaceae</taxon>
        <taxon>Clostridium</taxon>
    </lineage>
</organism>
<dbReference type="PANTHER" id="PTHR30572">
    <property type="entry name" value="MEMBRANE COMPONENT OF TRANSPORTER-RELATED"/>
    <property type="match status" value="1"/>
</dbReference>
<feature type="domain" description="MacB-like periplasmic core" evidence="9">
    <location>
        <begin position="19"/>
        <end position="237"/>
    </location>
</feature>
<dbReference type="PANTHER" id="PTHR30572:SF4">
    <property type="entry name" value="ABC TRANSPORTER PERMEASE YTRF"/>
    <property type="match status" value="1"/>
</dbReference>
<dbReference type="InterPro" id="IPR050250">
    <property type="entry name" value="Macrolide_Exporter_MacB"/>
</dbReference>
<comment type="similarity">
    <text evidence="6">Belongs to the ABC-4 integral membrane protein family.</text>
</comment>
<dbReference type="Pfam" id="PF12704">
    <property type="entry name" value="MacB_PCD"/>
    <property type="match status" value="1"/>
</dbReference>
<keyword evidence="2" id="KW-1003">Cell membrane</keyword>
<sequence>MNIFNKVTLQGMKKSRTRTIVTVIGVILSAAMITAVATFGTSLLNFLVKGSIVKHGGWHVEFLDVNSSFVQERTHDKGVASTATFENIGYATLKGGKSSEKPYLFIAGFSKEAFDTLPLTLVSGRLPKNSGEVLIPAHVAIKGGVKFAVGDTLSLAVGSRMNGNKNLGQHAPYISGKETLVPKAERNYKVVGICERPGFEEHSAPGYTLITKADIQNKADSFSIFVTLKNPRKVKAYASSTAVSQAYVFNDSVLQFMGLSDNKLFNALLYTVGGILVSIIMVGSIFLIYNSFNISLNERTRQFGILSSVGATARQLRNSVLFEGLCIGAVGIPIGIIVGIGSIGLVIPIVAGNFRNIIPSNVPLTLSVSVPAIVAAAAVSLVTILISAYIPARKAANTPVMESIRQTGEVKTESKAVKMSKLVQRIYGLEGTLALKNFKRNKKRYRSIVLSLVLSVVLFVSGNAFGTTLKRLAERSIMDFDYDIVFTTQDMDDSKMFPLYNKLKTAEGVYKSSYQAILAYSCEVKASDFSDRYRKYAGYAAPDQRVHVPMDIQFIEDSEYLRFIKKLGLSAEEYTSKDGKMIAVAKKPVAKKDGPSEMFDMFASPSMTFSVAPETNDKPKMEQGQSINITFVDTYPVDPLKALKQSSEKNQYVFMVVAPYSLKEKFETPDTHADIGLSFLSKKPSQSVSKMETMIQNVGITSAYTLQNVYTMVEQYRSLTFVIDVFTYVFVIMISLIAVANVFNTISTNIRLRRRELAMLRSVGMSERDFQKMMNFECIFYGMRTLLFGLPIAGIISWLIYKGLAAQERMDNFDFVFPWGSMAISVFSVLFIVFITMLYATRKIKKENIIDALRDDMT</sequence>
<protein>
    <submittedName>
        <fullName evidence="10">FtsX-like permease family protein</fullName>
    </submittedName>
</protein>
<keyword evidence="3 7" id="KW-0812">Transmembrane</keyword>
<feature type="transmembrane region" description="Helical" evidence="7">
    <location>
        <begin position="448"/>
        <end position="466"/>
    </location>
</feature>
<feature type="transmembrane region" description="Helical" evidence="7">
    <location>
        <begin position="370"/>
        <end position="392"/>
    </location>
</feature>
<name>A0A1L3NJ70_CLOSG</name>
<feature type="transmembrane region" description="Helical" evidence="7">
    <location>
        <begin position="778"/>
        <end position="801"/>
    </location>
</feature>
<evidence type="ECO:0000256" key="7">
    <source>
        <dbReference type="SAM" id="Phobius"/>
    </source>
</evidence>
<dbReference type="Proteomes" id="UP000182204">
    <property type="component" value="Chromosome"/>
</dbReference>
<keyword evidence="4 7" id="KW-1133">Transmembrane helix</keyword>
<dbReference type="Pfam" id="PF02687">
    <property type="entry name" value="FtsX"/>
    <property type="match status" value="2"/>
</dbReference>
<dbReference type="GO" id="GO:0005886">
    <property type="term" value="C:plasma membrane"/>
    <property type="evidence" value="ECO:0007669"/>
    <property type="project" value="UniProtKB-SubCell"/>
</dbReference>
<reference evidence="10 11" key="1">
    <citation type="submission" date="2015-11" db="EMBL/GenBank/DDBJ databases">
        <authorList>
            <person name="Hill K.K."/>
            <person name="Shirey T.B."/>
            <person name="Raphael B."/>
            <person name="Daligault H.E."/>
            <person name="Davenport K.W."/>
            <person name="Bruce D.C."/>
            <person name="Foley B.T."/>
            <person name="Johnson S.L."/>
        </authorList>
    </citation>
    <scope>NUCLEOTIDE SEQUENCE [LARGE SCALE GENOMIC DNA]</scope>
    <source>
        <strain evidence="10 11">CDC_1632</strain>
    </source>
</reference>
<comment type="subcellular location">
    <subcellularLocation>
        <location evidence="1">Cell membrane</location>
        <topology evidence="1">Multi-pass membrane protein</topology>
    </subcellularLocation>
</comment>
<dbReference type="InterPro" id="IPR025857">
    <property type="entry name" value="MacB_PCD"/>
</dbReference>
<proteinExistence type="inferred from homology"/>
<gene>
    <name evidence="10" type="ORF">NPD5_2505</name>
</gene>
<dbReference type="InterPro" id="IPR003838">
    <property type="entry name" value="ABC3_permease_C"/>
</dbReference>
<evidence type="ECO:0000256" key="3">
    <source>
        <dbReference type="ARBA" id="ARBA00022692"/>
    </source>
</evidence>
<keyword evidence="5 7" id="KW-0472">Membrane</keyword>
<evidence type="ECO:0000256" key="4">
    <source>
        <dbReference type="ARBA" id="ARBA00022989"/>
    </source>
</evidence>
<dbReference type="RefSeq" id="WP_072585999.1">
    <property type="nucleotide sequence ID" value="NZ_CP013243.1"/>
</dbReference>
<evidence type="ECO:0000256" key="6">
    <source>
        <dbReference type="ARBA" id="ARBA00038076"/>
    </source>
</evidence>
<accession>A0A1L3NJ70</accession>
<evidence type="ECO:0000259" key="9">
    <source>
        <dbReference type="Pfam" id="PF12704"/>
    </source>
</evidence>
<evidence type="ECO:0000256" key="1">
    <source>
        <dbReference type="ARBA" id="ARBA00004651"/>
    </source>
</evidence>
<evidence type="ECO:0000256" key="5">
    <source>
        <dbReference type="ARBA" id="ARBA00023136"/>
    </source>
</evidence>
<evidence type="ECO:0000259" key="8">
    <source>
        <dbReference type="Pfam" id="PF02687"/>
    </source>
</evidence>
<feature type="transmembrane region" description="Helical" evidence="7">
    <location>
        <begin position="324"/>
        <end position="350"/>
    </location>
</feature>
<evidence type="ECO:0000313" key="10">
    <source>
        <dbReference type="EMBL" id="APH16177.1"/>
    </source>
</evidence>
<evidence type="ECO:0000256" key="2">
    <source>
        <dbReference type="ARBA" id="ARBA00022475"/>
    </source>
</evidence>
<feature type="domain" description="ABC3 transporter permease C-terminal" evidence="8">
    <location>
        <begin position="729"/>
        <end position="849"/>
    </location>
</feature>
<dbReference type="GO" id="GO:0022857">
    <property type="term" value="F:transmembrane transporter activity"/>
    <property type="evidence" value="ECO:0007669"/>
    <property type="project" value="TreeGrafter"/>
</dbReference>
<dbReference type="AlphaFoldDB" id="A0A1L3NJ70"/>
<feature type="transmembrane region" description="Helical" evidence="7">
    <location>
        <begin position="821"/>
        <end position="840"/>
    </location>
</feature>
<evidence type="ECO:0000313" key="11">
    <source>
        <dbReference type="Proteomes" id="UP000182204"/>
    </source>
</evidence>
<dbReference type="EMBL" id="CP013243">
    <property type="protein sequence ID" value="APH16177.1"/>
    <property type="molecule type" value="Genomic_DNA"/>
</dbReference>
<feature type="transmembrane region" description="Helical" evidence="7">
    <location>
        <begin position="20"/>
        <end position="44"/>
    </location>
</feature>
<feature type="transmembrane region" description="Helical" evidence="7">
    <location>
        <begin position="267"/>
        <end position="289"/>
    </location>
</feature>
<feature type="transmembrane region" description="Helical" evidence="7">
    <location>
        <begin position="725"/>
        <end position="746"/>
    </location>
</feature>
<feature type="domain" description="ABC3 transporter permease C-terminal" evidence="8">
    <location>
        <begin position="275"/>
        <end position="399"/>
    </location>
</feature>